<evidence type="ECO:0000313" key="1">
    <source>
        <dbReference type="EMBL" id="XCD04360.1"/>
    </source>
</evidence>
<name>A0AAU8AWQ6_9VIRU</name>
<reference evidence="1" key="1">
    <citation type="submission" date="2024-03" db="EMBL/GenBank/DDBJ databases">
        <title>Diverse circular DNA viruses in blood, oral, and fecal samples of captive lemurs.</title>
        <authorList>
            <person name="Paietta E.N."/>
            <person name="Kraberger S."/>
            <person name="Lund M.C."/>
            <person name="Custer J.M."/>
            <person name="Vargas K.M."/>
            <person name="Ehmke E.E."/>
            <person name="Yoder A.D."/>
            <person name="Varsani A."/>
        </authorList>
    </citation>
    <scope>NUCLEOTIDE SEQUENCE</scope>
    <source>
        <strain evidence="1">Duke_23FS_18</strain>
    </source>
</reference>
<accession>A0AAU8AWQ6</accession>
<protein>
    <submittedName>
        <fullName evidence="1">Internal scaffolding protein</fullName>
    </submittedName>
</protein>
<organism evidence="1">
    <name type="scientific">Dulem virus 252</name>
    <dbReference type="NCBI Taxonomy" id="3145729"/>
    <lineage>
        <taxon>Viruses</taxon>
        <taxon>Monodnaviria</taxon>
        <taxon>Sangervirae</taxon>
        <taxon>Phixviricota</taxon>
        <taxon>Malgrandaviricetes</taxon>
        <taxon>Petitvirales</taxon>
        <taxon>Microviridae</taxon>
        <taxon>Microvirus</taxon>
    </lineage>
</organism>
<proteinExistence type="predicted"/>
<sequence length="153" mass="17176">MEYKDRCKRNVTVIPSFNNKNSRHFEGDPVQGLLCVEIPSTEGVIYRHQSDISLLFQQKKLNKSEHAALVNHFATPTKSAYSDGNYTDEQLLSFIKPRHVQGLAEMKAWSEYLLAKADELKSDYEDFIAEQQAAATRAALTTEPTPAPSSENG</sequence>
<dbReference type="EMBL" id="PP511449">
    <property type="protein sequence ID" value="XCD04360.1"/>
    <property type="molecule type" value="Genomic_DNA"/>
</dbReference>